<accession>A0ABT7LBQ9</accession>
<sequence>MFVFVIGTILVGMVGTFTMSLMVVAKRADQMSDKTNNIDFLHP</sequence>
<name>A0ABT7LBQ9_9BACI</name>
<dbReference type="EMBL" id="JASTZU010000062">
    <property type="protein sequence ID" value="MDL4842707.1"/>
    <property type="molecule type" value="Genomic_DNA"/>
</dbReference>
<keyword evidence="1" id="KW-1133">Transmembrane helix</keyword>
<feature type="transmembrane region" description="Helical" evidence="1">
    <location>
        <begin position="6"/>
        <end position="25"/>
    </location>
</feature>
<proteinExistence type="predicted"/>
<reference evidence="2 3" key="1">
    <citation type="submission" date="2023-06" db="EMBL/GenBank/DDBJ databases">
        <title>Aquibacillus rhizosphaerae LR5S19.</title>
        <authorList>
            <person name="Sun J.-Q."/>
        </authorList>
    </citation>
    <scope>NUCLEOTIDE SEQUENCE [LARGE SCALE GENOMIC DNA]</scope>
    <source>
        <strain evidence="2 3">LR5S19</strain>
    </source>
</reference>
<evidence type="ECO:0000313" key="2">
    <source>
        <dbReference type="EMBL" id="MDL4842707.1"/>
    </source>
</evidence>
<evidence type="ECO:0000256" key="1">
    <source>
        <dbReference type="SAM" id="Phobius"/>
    </source>
</evidence>
<evidence type="ECO:0008006" key="4">
    <source>
        <dbReference type="Google" id="ProtNLM"/>
    </source>
</evidence>
<dbReference type="Proteomes" id="UP001235343">
    <property type="component" value="Unassembled WGS sequence"/>
</dbReference>
<evidence type="ECO:0000313" key="3">
    <source>
        <dbReference type="Proteomes" id="UP001235343"/>
    </source>
</evidence>
<keyword evidence="3" id="KW-1185">Reference proteome</keyword>
<protein>
    <recommendedName>
        <fullName evidence="4">DUF3789 domain-containing protein</fullName>
    </recommendedName>
</protein>
<dbReference type="RefSeq" id="WP_285933999.1">
    <property type="nucleotide sequence ID" value="NZ_JASTZU010000062.1"/>
</dbReference>
<gene>
    <name evidence="2" type="ORF">QQS35_19930</name>
</gene>
<keyword evidence="1" id="KW-0812">Transmembrane</keyword>
<organism evidence="2 3">
    <name type="scientific">Aquibacillus rhizosphaerae</name>
    <dbReference type="NCBI Taxonomy" id="3051431"/>
    <lineage>
        <taxon>Bacteria</taxon>
        <taxon>Bacillati</taxon>
        <taxon>Bacillota</taxon>
        <taxon>Bacilli</taxon>
        <taxon>Bacillales</taxon>
        <taxon>Bacillaceae</taxon>
        <taxon>Aquibacillus</taxon>
    </lineage>
</organism>
<keyword evidence="1" id="KW-0472">Membrane</keyword>
<comment type="caution">
    <text evidence="2">The sequence shown here is derived from an EMBL/GenBank/DDBJ whole genome shotgun (WGS) entry which is preliminary data.</text>
</comment>